<keyword evidence="5" id="KW-1185">Reference proteome</keyword>
<evidence type="ECO:0000256" key="1">
    <source>
        <dbReference type="ARBA" id="ARBA00022729"/>
    </source>
</evidence>
<evidence type="ECO:0000256" key="2">
    <source>
        <dbReference type="SAM" id="SignalP"/>
    </source>
</evidence>
<evidence type="ECO:0000259" key="3">
    <source>
        <dbReference type="Pfam" id="PF13505"/>
    </source>
</evidence>
<comment type="caution">
    <text evidence="4">The sequence shown here is derived from an EMBL/GenBank/DDBJ whole genome shotgun (WGS) entry which is preliminary data.</text>
</comment>
<evidence type="ECO:0000313" key="5">
    <source>
        <dbReference type="Proteomes" id="UP001165366"/>
    </source>
</evidence>
<feature type="signal peptide" evidence="2">
    <location>
        <begin position="1"/>
        <end position="23"/>
    </location>
</feature>
<protein>
    <submittedName>
        <fullName evidence="4">Porin family protein</fullName>
    </submittedName>
</protein>
<feature type="domain" description="Outer membrane protein beta-barrel" evidence="3">
    <location>
        <begin position="11"/>
        <end position="181"/>
    </location>
</feature>
<keyword evidence="1 2" id="KW-0732">Signal</keyword>
<dbReference type="SUPFAM" id="SSF56925">
    <property type="entry name" value="OMPA-like"/>
    <property type="match status" value="1"/>
</dbReference>
<name>A0ABS9KA21_9BACT</name>
<dbReference type="RefSeq" id="WP_237852545.1">
    <property type="nucleotide sequence ID" value="NZ_JAKLWS010000003.1"/>
</dbReference>
<dbReference type="Pfam" id="PF13505">
    <property type="entry name" value="OMP_b-brl"/>
    <property type="match status" value="1"/>
</dbReference>
<accession>A0ABS9KA21</accession>
<feature type="chain" id="PRO_5046701919" evidence="2">
    <location>
        <begin position="24"/>
        <end position="181"/>
    </location>
</feature>
<dbReference type="InterPro" id="IPR011250">
    <property type="entry name" value="OMP/PagP_B-barrel"/>
</dbReference>
<sequence length="181" mass="20356">MKKVLITLSFLLAFISISQSAHAQWAVGASYEIRDEDPENGFGFRLERSFLQDAPIIDLGIRAHFSYFNDENNVSMDDFTFSREIDVYDYGLAALAGVKLGIVKPYVGLGIGNQQFKFNADVEGFDFSESSFYWNGFGGAEFTLLPVLNPFIEYRIANLTSTNDIEFDNVSRLAIGINLRF</sequence>
<dbReference type="EMBL" id="JAKLWS010000003">
    <property type="protein sequence ID" value="MCG2587702.1"/>
    <property type="molecule type" value="Genomic_DNA"/>
</dbReference>
<dbReference type="Proteomes" id="UP001165366">
    <property type="component" value="Unassembled WGS sequence"/>
</dbReference>
<dbReference type="Gene3D" id="2.40.160.20">
    <property type="match status" value="1"/>
</dbReference>
<reference evidence="4" key="1">
    <citation type="submission" date="2022-01" db="EMBL/GenBank/DDBJ databases">
        <authorList>
            <person name="Wang Y."/>
        </authorList>
    </citation>
    <scope>NUCLEOTIDE SEQUENCE</scope>
    <source>
        <strain evidence="4">WB101</strain>
    </source>
</reference>
<evidence type="ECO:0000313" key="4">
    <source>
        <dbReference type="EMBL" id="MCG2587702.1"/>
    </source>
</evidence>
<gene>
    <name evidence="4" type="ORF">L6773_03925</name>
</gene>
<organism evidence="4 5">
    <name type="scientific">Rhodohalobacter sulfatireducens</name>
    <dbReference type="NCBI Taxonomy" id="2911366"/>
    <lineage>
        <taxon>Bacteria</taxon>
        <taxon>Pseudomonadati</taxon>
        <taxon>Balneolota</taxon>
        <taxon>Balneolia</taxon>
        <taxon>Balneolales</taxon>
        <taxon>Balneolaceae</taxon>
        <taxon>Rhodohalobacter</taxon>
    </lineage>
</organism>
<proteinExistence type="predicted"/>
<reference evidence="4" key="2">
    <citation type="submission" date="2024-05" db="EMBL/GenBank/DDBJ databases">
        <title>Rhodohalobacter halophilus gen. nov., sp. nov., a moderately halophilic member of the family Balneolaceae.</title>
        <authorList>
            <person name="Xia J."/>
        </authorList>
    </citation>
    <scope>NUCLEOTIDE SEQUENCE</scope>
    <source>
        <strain evidence="4">WB101</strain>
    </source>
</reference>
<dbReference type="InterPro" id="IPR027385">
    <property type="entry name" value="Beta-barrel_OMP"/>
</dbReference>